<comment type="caution">
    <text evidence="1">The sequence shown here is derived from an EMBL/GenBank/DDBJ whole genome shotgun (WGS) entry which is preliminary data.</text>
</comment>
<accession>A0A644W8I2</accession>
<gene>
    <name evidence="1" type="ORF">SDC9_46027</name>
</gene>
<protein>
    <submittedName>
        <fullName evidence="1">Uncharacterized protein</fullName>
    </submittedName>
</protein>
<reference evidence="1" key="1">
    <citation type="submission" date="2019-08" db="EMBL/GenBank/DDBJ databases">
        <authorList>
            <person name="Kucharzyk K."/>
            <person name="Murdoch R.W."/>
            <person name="Higgins S."/>
            <person name="Loffler F."/>
        </authorList>
    </citation>
    <scope>NUCLEOTIDE SEQUENCE</scope>
</reference>
<dbReference type="EMBL" id="VSSQ01000690">
    <property type="protein sequence ID" value="MPL99806.1"/>
    <property type="molecule type" value="Genomic_DNA"/>
</dbReference>
<dbReference type="AlphaFoldDB" id="A0A644W8I2"/>
<proteinExistence type="predicted"/>
<organism evidence="1">
    <name type="scientific">bioreactor metagenome</name>
    <dbReference type="NCBI Taxonomy" id="1076179"/>
    <lineage>
        <taxon>unclassified sequences</taxon>
        <taxon>metagenomes</taxon>
        <taxon>ecological metagenomes</taxon>
    </lineage>
</organism>
<evidence type="ECO:0000313" key="1">
    <source>
        <dbReference type="EMBL" id="MPL99806.1"/>
    </source>
</evidence>
<name>A0A644W8I2_9ZZZZ</name>
<sequence length="217" mass="26024">MKRIKVKIGIIGYLPFEFNRKLIKNWKSDIFEIVDDIEEYHFTNHSDTFSWGYSDRILNMELPQIFDGELFIGITYVPIEDNFYARRLESNRIVLSYFEMYQILKHDDLPMENLLLRVLYAYCLVYLRNNHTIPQQNEWLGFTHDDTRGCLFDMNGNKSDVVFSLNSPKICDDCTNRIRAEKVSDNYTNQIKKEIKRIKKKKLNGLRKRNFIRFLIL</sequence>